<dbReference type="GO" id="GO:0016787">
    <property type="term" value="F:hydrolase activity"/>
    <property type="evidence" value="ECO:0007669"/>
    <property type="project" value="UniProtKB-KW"/>
</dbReference>
<dbReference type="InterPro" id="IPR027417">
    <property type="entry name" value="P-loop_NTPase"/>
</dbReference>
<dbReference type="InterPro" id="IPR014001">
    <property type="entry name" value="Helicase_ATP-bd"/>
</dbReference>
<name>A0A559KEM5_9BACL</name>
<dbReference type="InterPro" id="IPR010225">
    <property type="entry name" value="HrpB"/>
</dbReference>
<organism evidence="8 9">
    <name type="scientific">Paenibacillus cremeus</name>
    <dbReference type="NCBI Taxonomy" id="2163881"/>
    <lineage>
        <taxon>Bacteria</taxon>
        <taxon>Bacillati</taxon>
        <taxon>Bacillota</taxon>
        <taxon>Bacilli</taxon>
        <taxon>Bacillales</taxon>
        <taxon>Paenibacillaceae</taxon>
        <taxon>Paenibacillus</taxon>
    </lineage>
</organism>
<evidence type="ECO:0000256" key="3">
    <source>
        <dbReference type="ARBA" id="ARBA00022806"/>
    </source>
</evidence>
<feature type="domain" description="Helicase C-terminal" evidence="7">
    <location>
        <begin position="201"/>
        <end position="375"/>
    </location>
</feature>
<keyword evidence="3 8" id="KW-0347">Helicase</keyword>
<dbReference type="Pfam" id="PF00271">
    <property type="entry name" value="Helicase_C"/>
    <property type="match status" value="1"/>
</dbReference>
<feature type="domain" description="Helicase ATP-binding" evidence="6">
    <location>
        <begin position="14"/>
        <end position="178"/>
    </location>
</feature>
<dbReference type="Pfam" id="PF00270">
    <property type="entry name" value="DEAD"/>
    <property type="match status" value="1"/>
</dbReference>
<evidence type="ECO:0000313" key="9">
    <source>
        <dbReference type="Proteomes" id="UP000317036"/>
    </source>
</evidence>
<dbReference type="RefSeq" id="WP_144845102.1">
    <property type="nucleotide sequence ID" value="NZ_VNJI01000007.1"/>
</dbReference>
<dbReference type="PROSITE" id="PS51192">
    <property type="entry name" value="HELICASE_ATP_BIND_1"/>
    <property type="match status" value="1"/>
</dbReference>
<dbReference type="Pfam" id="PF24473">
    <property type="entry name" value="CON_HrpB"/>
    <property type="match status" value="1"/>
</dbReference>
<dbReference type="GO" id="GO:0005524">
    <property type="term" value="F:ATP binding"/>
    <property type="evidence" value="ECO:0007669"/>
    <property type="project" value="UniProtKB-KW"/>
</dbReference>
<dbReference type="SMART" id="SM00847">
    <property type="entry name" value="HA2"/>
    <property type="match status" value="1"/>
</dbReference>
<dbReference type="FunFam" id="3.40.50.300:FF:002125">
    <property type="entry name" value="ATP-dependent helicase HrpB"/>
    <property type="match status" value="1"/>
</dbReference>
<evidence type="ECO:0000256" key="1">
    <source>
        <dbReference type="ARBA" id="ARBA00022741"/>
    </source>
</evidence>
<protein>
    <submittedName>
        <fullName evidence="8">ATP-dependent helicase HrpB</fullName>
    </submittedName>
</protein>
<keyword evidence="1" id="KW-0547">Nucleotide-binding</keyword>
<dbReference type="InterPro" id="IPR056329">
    <property type="entry name" value="CON_HrpB"/>
</dbReference>
<dbReference type="PANTHER" id="PTHR43519:SF1">
    <property type="entry name" value="ATP-DEPENDENT RNA HELICASE HRPB"/>
    <property type="match status" value="1"/>
</dbReference>
<dbReference type="GO" id="GO:0003676">
    <property type="term" value="F:nucleic acid binding"/>
    <property type="evidence" value="ECO:0007669"/>
    <property type="project" value="InterPro"/>
</dbReference>
<dbReference type="PANTHER" id="PTHR43519">
    <property type="entry name" value="ATP-DEPENDENT RNA HELICASE HRPB"/>
    <property type="match status" value="1"/>
</dbReference>
<evidence type="ECO:0000256" key="4">
    <source>
        <dbReference type="ARBA" id="ARBA00022840"/>
    </source>
</evidence>
<comment type="caution">
    <text evidence="8">The sequence shown here is derived from an EMBL/GenBank/DDBJ whole genome shotgun (WGS) entry which is preliminary data.</text>
</comment>
<gene>
    <name evidence="8" type="primary">hrpB</name>
    <name evidence="8" type="ORF">FPZ49_07455</name>
</gene>
<dbReference type="SMART" id="SM00490">
    <property type="entry name" value="HELICc"/>
    <property type="match status" value="1"/>
</dbReference>
<evidence type="ECO:0000256" key="5">
    <source>
        <dbReference type="SAM" id="MobiDB-lite"/>
    </source>
</evidence>
<dbReference type="SMART" id="SM00487">
    <property type="entry name" value="DEXDc"/>
    <property type="match status" value="1"/>
</dbReference>
<dbReference type="InterPro" id="IPR049614">
    <property type="entry name" value="HrpB_DEXH"/>
</dbReference>
<dbReference type="InterPro" id="IPR007502">
    <property type="entry name" value="Helicase-assoc_dom"/>
</dbReference>
<dbReference type="AlphaFoldDB" id="A0A559KEM5"/>
<feature type="region of interest" description="Disordered" evidence="5">
    <location>
        <begin position="832"/>
        <end position="853"/>
    </location>
</feature>
<dbReference type="OrthoDB" id="9808833at2"/>
<dbReference type="Gene3D" id="3.40.50.300">
    <property type="entry name" value="P-loop containing nucleotide triphosphate hydrolases"/>
    <property type="match status" value="2"/>
</dbReference>
<dbReference type="Proteomes" id="UP000317036">
    <property type="component" value="Unassembled WGS sequence"/>
</dbReference>
<dbReference type="InterPro" id="IPR011545">
    <property type="entry name" value="DEAD/DEAH_box_helicase_dom"/>
</dbReference>
<dbReference type="EMBL" id="VNJI01000007">
    <property type="protein sequence ID" value="TVY10563.1"/>
    <property type="molecule type" value="Genomic_DNA"/>
</dbReference>
<dbReference type="CDD" id="cd17990">
    <property type="entry name" value="DEXHc_HrpB"/>
    <property type="match status" value="1"/>
</dbReference>
<sequence>MIKLPIESVLNALKDVLSGSTSAVLVAQPGAGKTTRVPLALMDEPWLAGRKIVMLEPRRLAARSAAQYMAAALGERVGETVGYRVRLDTKVGPGTRIEVITEGVLTRLLQEDPSLEGVGLVIFDEFHERSLHADLGLALCIQAQQVFREELRLLVMSATLEAEPVAALLGDAPVIRSEGRSYAVETRYLERPVADRMEPAVVQAVMKALESDEGDLLVFLPGAAEIRRVAARLAELLGAGAGAGAGVRIAPLYGQLTQAEQDAALKPCGPGERKVVLATSIAETSLTVEGVRVVVDSGWMRVPRFSPRTGMTRLETVRVSRASADQRRGRAGRLAAGVCYRLWTVQEDRQLAERSTPEVLEADLTALALELAAWGVSDPLELQWLDPPPGAAMSHARELLGQLGALAEGGGITAHGRAMAELGLHPRLAHMLLQAAPLRLGGLASELAAILSSRDFLRSASGAADSDLRLRVEALRGFAATGRQPLPGYTADAGTCRQLLAEARQFRAALAANSAAAHEARDAAGTGSAEEIHAAGLLLAFAYPDRIAAKRPNGRYLLSSGRGAALPDAGSQPISSAVYLVAAELDDQGAESRIYLASPVALEELEQHCSELLERERSISWDRSAGAVRARQRLRLGAIVLQEKPLASLQPDELQAALLQGIAEEGLGILPWTRASRQLQHRASFMHRADPSWPDWSDEALLGSLADWLGPQLYGLRSRDDLQRLNLTDILENRLTWDQRRELDVSVPTHIVVPSGSRIPVDYSDPAAPVLAVRLQELFGLQETPKIARRTVPVTLHLLSPAHRPVQVTKDLASFWQNAYFEVKKDLKGRYPKHHWPDDPLSAIPTNRAKPRS</sequence>
<dbReference type="PIRSF" id="PIRSF005496">
    <property type="entry name" value="ATP_hel_hrpB"/>
    <property type="match status" value="1"/>
</dbReference>
<dbReference type="GO" id="GO:0004386">
    <property type="term" value="F:helicase activity"/>
    <property type="evidence" value="ECO:0007669"/>
    <property type="project" value="UniProtKB-KW"/>
</dbReference>
<keyword evidence="4" id="KW-0067">ATP-binding</keyword>
<keyword evidence="2" id="KW-0378">Hydrolase</keyword>
<dbReference type="InterPro" id="IPR001650">
    <property type="entry name" value="Helicase_C-like"/>
</dbReference>
<dbReference type="Pfam" id="PF08482">
    <property type="entry name" value="HrpB_C"/>
    <property type="match status" value="1"/>
</dbReference>
<evidence type="ECO:0000259" key="6">
    <source>
        <dbReference type="PROSITE" id="PS51192"/>
    </source>
</evidence>
<evidence type="ECO:0000256" key="2">
    <source>
        <dbReference type="ARBA" id="ARBA00022801"/>
    </source>
</evidence>
<proteinExistence type="predicted"/>
<keyword evidence="9" id="KW-1185">Reference proteome</keyword>
<dbReference type="SUPFAM" id="SSF52540">
    <property type="entry name" value="P-loop containing nucleoside triphosphate hydrolases"/>
    <property type="match status" value="1"/>
</dbReference>
<reference evidence="8 9" key="1">
    <citation type="submission" date="2019-07" db="EMBL/GenBank/DDBJ databases">
        <authorList>
            <person name="Kim J."/>
        </authorList>
    </citation>
    <scope>NUCLEOTIDE SEQUENCE [LARGE SCALE GENOMIC DNA]</scope>
    <source>
        <strain evidence="8 9">JC52</strain>
    </source>
</reference>
<accession>A0A559KEM5</accession>
<evidence type="ECO:0000313" key="8">
    <source>
        <dbReference type="EMBL" id="TVY10563.1"/>
    </source>
</evidence>
<dbReference type="Gene3D" id="1.20.120.1080">
    <property type="match status" value="1"/>
</dbReference>
<dbReference type="NCBIfam" id="TIGR01970">
    <property type="entry name" value="DEAH_box_HrpB"/>
    <property type="match status" value="1"/>
</dbReference>
<dbReference type="PROSITE" id="PS51194">
    <property type="entry name" value="HELICASE_CTER"/>
    <property type="match status" value="1"/>
</dbReference>
<dbReference type="InterPro" id="IPR013689">
    <property type="entry name" value="RNA_helicase_ATP-dep_HrpB_C"/>
</dbReference>
<evidence type="ECO:0000259" key="7">
    <source>
        <dbReference type="PROSITE" id="PS51194"/>
    </source>
</evidence>
<dbReference type="CDD" id="cd18791">
    <property type="entry name" value="SF2_C_RHA"/>
    <property type="match status" value="1"/>
</dbReference>